<dbReference type="SUPFAM" id="SSF53032">
    <property type="entry name" value="tRNA-intron endonuclease catalytic domain-like"/>
    <property type="match status" value="1"/>
</dbReference>
<evidence type="ECO:0000256" key="2">
    <source>
        <dbReference type="ARBA" id="ARBA00022694"/>
    </source>
</evidence>
<dbReference type="EMBL" id="LN890537">
    <property type="protein sequence ID" value="CUS22275.1"/>
    <property type="molecule type" value="Genomic_DNA"/>
</dbReference>
<dbReference type="InterPro" id="IPR011856">
    <property type="entry name" value="tRNA_endonuc-like_dom_sf"/>
</dbReference>
<reference evidence="5" key="1">
    <citation type="submission" date="2015-10" db="EMBL/GenBank/DDBJ databases">
        <authorList>
            <person name="Devillers H."/>
        </authorList>
    </citation>
    <scope>NUCLEOTIDE SEQUENCE [LARGE SCALE GENOMIC DNA]</scope>
</reference>
<dbReference type="PANTHER" id="PTHR28518">
    <property type="entry name" value="TRNA-SPLICING ENDONUCLEASE SUBUNIT SEN15"/>
    <property type="match status" value="1"/>
</dbReference>
<keyword evidence="5" id="KW-1185">Reference proteome</keyword>
<dbReference type="InterPro" id="IPR018593">
    <property type="entry name" value="tRNA-endonuc_su_Sen15"/>
</dbReference>
<gene>
    <name evidence="4" type="ORF">LAQU0_S05e01706g</name>
</gene>
<protein>
    <submittedName>
        <fullName evidence="4">LAQU0S05e01706g1_1</fullName>
    </submittedName>
</protein>
<keyword evidence="2" id="KW-0819">tRNA processing</keyword>
<dbReference type="InterPro" id="IPR042777">
    <property type="entry name" value="Sen15_fungi"/>
</dbReference>
<dbReference type="PANTHER" id="PTHR28518:SF1">
    <property type="entry name" value="TRNA-SPLICING ENDONUCLEASE SUBUNIT SEN15"/>
    <property type="match status" value="1"/>
</dbReference>
<accession>A0A0P1KTE9</accession>
<evidence type="ECO:0000259" key="3">
    <source>
        <dbReference type="Pfam" id="PF09631"/>
    </source>
</evidence>
<dbReference type="Gene3D" id="3.40.1350.10">
    <property type="match status" value="1"/>
</dbReference>
<proteinExistence type="inferred from homology"/>
<feature type="domain" description="tRNA-splicing endonuclease subunit Sen15" evidence="3">
    <location>
        <begin position="9"/>
        <end position="112"/>
    </location>
</feature>
<dbReference type="OrthoDB" id="10002170at2759"/>
<comment type="similarity">
    <text evidence="1">Belongs to the SEN15 family.</text>
</comment>
<dbReference type="AlphaFoldDB" id="A0A0P1KTE9"/>
<dbReference type="Proteomes" id="UP000236544">
    <property type="component" value="Unassembled WGS sequence"/>
</dbReference>
<dbReference type="GO" id="GO:0000214">
    <property type="term" value="C:tRNA-intron endonuclease complex"/>
    <property type="evidence" value="ECO:0007669"/>
    <property type="project" value="InterPro"/>
</dbReference>
<name>A0A0P1KTE9_9SACH</name>
<dbReference type="GO" id="GO:0000213">
    <property type="term" value="F:tRNA-intron lyase activity"/>
    <property type="evidence" value="ECO:0007669"/>
    <property type="project" value="TreeGrafter"/>
</dbReference>
<dbReference type="Pfam" id="PF09631">
    <property type="entry name" value="Sen15"/>
    <property type="match status" value="1"/>
</dbReference>
<dbReference type="GO" id="GO:0003676">
    <property type="term" value="F:nucleic acid binding"/>
    <property type="evidence" value="ECO:0007669"/>
    <property type="project" value="InterPro"/>
</dbReference>
<dbReference type="GO" id="GO:0000379">
    <property type="term" value="P:tRNA-type intron splice site recognition and cleavage"/>
    <property type="evidence" value="ECO:0007669"/>
    <property type="project" value="InterPro"/>
</dbReference>
<dbReference type="InterPro" id="IPR036167">
    <property type="entry name" value="tRNA_intron_Endo_cat-like_sf"/>
</dbReference>
<evidence type="ECO:0000313" key="4">
    <source>
        <dbReference type="EMBL" id="CUS22275.1"/>
    </source>
</evidence>
<sequence length="112" mass="13191">MDNQHIVRLVRNNLVHQQLWNDVEEAKLVDTNLWVLRGLPSHKLSNDDPQLEHEWILPVELSQYKPGKLTLELMDKIFSELECRRVTLGIANDDGTVVYYFIYKGLHKPKRN</sequence>
<organism evidence="4 5">
    <name type="scientific">Lachancea quebecensis</name>
    <dbReference type="NCBI Taxonomy" id="1654605"/>
    <lineage>
        <taxon>Eukaryota</taxon>
        <taxon>Fungi</taxon>
        <taxon>Dikarya</taxon>
        <taxon>Ascomycota</taxon>
        <taxon>Saccharomycotina</taxon>
        <taxon>Saccharomycetes</taxon>
        <taxon>Saccharomycetales</taxon>
        <taxon>Saccharomycetaceae</taxon>
        <taxon>Lachancea</taxon>
    </lineage>
</organism>
<evidence type="ECO:0000313" key="5">
    <source>
        <dbReference type="Proteomes" id="UP000236544"/>
    </source>
</evidence>
<evidence type="ECO:0000256" key="1">
    <source>
        <dbReference type="ARBA" id="ARBA00006091"/>
    </source>
</evidence>